<evidence type="ECO:0000313" key="2">
    <source>
        <dbReference type="Proteomes" id="UP001480595"/>
    </source>
</evidence>
<protein>
    <submittedName>
        <fullName evidence="1">Uncharacterized protein</fullName>
    </submittedName>
</protein>
<organism evidence="1 2">
    <name type="scientific">Apiospora phragmitis</name>
    <dbReference type="NCBI Taxonomy" id="2905665"/>
    <lineage>
        <taxon>Eukaryota</taxon>
        <taxon>Fungi</taxon>
        <taxon>Dikarya</taxon>
        <taxon>Ascomycota</taxon>
        <taxon>Pezizomycotina</taxon>
        <taxon>Sordariomycetes</taxon>
        <taxon>Xylariomycetidae</taxon>
        <taxon>Amphisphaeriales</taxon>
        <taxon>Apiosporaceae</taxon>
        <taxon>Apiospora</taxon>
    </lineage>
</organism>
<comment type="caution">
    <text evidence="1">The sequence shown here is derived from an EMBL/GenBank/DDBJ whole genome shotgun (WGS) entry which is preliminary data.</text>
</comment>
<dbReference type="GeneID" id="92092784"/>
<proteinExistence type="predicted"/>
<dbReference type="Proteomes" id="UP001480595">
    <property type="component" value="Unassembled WGS sequence"/>
</dbReference>
<name>A0ABR1USN5_9PEZI</name>
<dbReference type="EMBL" id="JAQQWL010000008">
    <property type="protein sequence ID" value="KAK8061946.1"/>
    <property type="molecule type" value="Genomic_DNA"/>
</dbReference>
<keyword evidence="2" id="KW-1185">Reference proteome</keyword>
<reference evidence="1 2" key="1">
    <citation type="submission" date="2023-01" db="EMBL/GenBank/DDBJ databases">
        <title>Analysis of 21 Apiospora genomes using comparative genomics revels a genus with tremendous synthesis potential of carbohydrate active enzymes and secondary metabolites.</title>
        <authorList>
            <person name="Sorensen T."/>
        </authorList>
    </citation>
    <scope>NUCLEOTIDE SEQUENCE [LARGE SCALE GENOMIC DNA]</scope>
    <source>
        <strain evidence="1 2">CBS 135458</strain>
    </source>
</reference>
<dbReference type="RefSeq" id="XP_066715208.1">
    <property type="nucleotide sequence ID" value="XM_066859721.1"/>
</dbReference>
<accession>A0ABR1USN5</accession>
<sequence length="61" mass="6629">MTNRLTPTPPSSALISVDDVVAVRKLASKHNARLGPRYQDLTLKCIECDFGQGCDLSSPQL</sequence>
<evidence type="ECO:0000313" key="1">
    <source>
        <dbReference type="EMBL" id="KAK8061946.1"/>
    </source>
</evidence>
<gene>
    <name evidence="1" type="ORF">PG994_008312</name>
</gene>